<dbReference type="SUPFAM" id="SSF56672">
    <property type="entry name" value="DNA/RNA polymerases"/>
    <property type="match status" value="1"/>
</dbReference>
<dbReference type="AlphaFoldDB" id="A0A6J8A756"/>
<dbReference type="EMBL" id="CACVKT020000740">
    <property type="protein sequence ID" value="CAC5362332.1"/>
    <property type="molecule type" value="Genomic_DNA"/>
</dbReference>
<evidence type="ECO:0000313" key="2">
    <source>
        <dbReference type="Proteomes" id="UP000507470"/>
    </source>
</evidence>
<accession>A0A6J8A756</accession>
<evidence type="ECO:0000313" key="1">
    <source>
        <dbReference type="EMBL" id="CAC5362332.1"/>
    </source>
</evidence>
<reference evidence="1 2" key="1">
    <citation type="submission" date="2020-06" db="EMBL/GenBank/DDBJ databases">
        <authorList>
            <person name="Li R."/>
            <person name="Bekaert M."/>
        </authorList>
    </citation>
    <scope>NUCLEOTIDE SEQUENCE [LARGE SCALE GENOMIC DNA]</scope>
    <source>
        <strain evidence="2">wild</strain>
    </source>
</reference>
<name>A0A6J8A756_MYTCO</name>
<proteinExistence type="predicted"/>
<organism evidence="1 2">
    <name type="scientific">Mytilus coruscus</name>
    <name type="common">Sea mussel</name>
    <dbReference type="NCBI Taxonomy" id="42192"/>
    <lineage>
        <taxon>Eukaryota</taxon>
        <taxon>Metazoa</taxon>
        <taxon>Spiralia</taxon>
        <taxon>Lophotrochozoa</taxon>
        <taxon>Mollusca</taxon>
        <taxon>Bivalvia</taxon>
        <taxon>Autobranchia</taxon>
        <taxon>Pteriomorphia</taxon>
        <taxon>Mytilida</taxon>
        <taxon>Mytiloidea</taxon>
        <taxon>Mytilidae</taxon>
        <taxon>Mytilinae</taxon>
        <taxon>Mytilus</taxon>
    </lineage>
</organism>
<dbReference type="InterPro" id="IPR023211">
    <property type="entry name" value="DNA_pol_palm_dom_sf"/>
</dbReference>
<dbReference type="Gene3D" id="3.90.1600.10">
    <property type="entry name" value="Palm domain of DNA polymerase"/>
    <property type="match status" value="1"/>
</dbReference>
<dbReference type="PANTHER" id="PTHR33568:SF3">
    <property type="entry name" value="DNA-DIRECTED DNA POLYMERASE"/>
    <property type="match status" value="1"/>
</dbReference>
<keyword evidence="2" id="KW-1185">Reference proteome</keyword>
<dbReference type="InterPro" id="IPR043502">
    <property type="entry name" value="DNA/RNA_pol_sf"/>
</dbReference>
<gene>
    <name evidence="1" type="ORF">MCOR_4124</name>
</gene>
<dbReference type="OrthoDB" id="6143194at2759"/>
<protein>
    <submittedName>
        <fullName evidence="1">Uncharacterized protein</fullName>
    </submittedName>
</protein>
<dbReference type="Proteomes" id="UP000507470">
    <property type="component" value="Unassembled WGS sequence"/>
</dbReference>
<sequence>MSKDVRSDFLSWYKTKTNEVFDFAKEMKEYCCSDTTILREGVLTFRNLMLEAFTRLNFLKEQYDVEVLKQDTDDIDLIPMTFTEKGFDVLDHDTWKYSETFLSENPQSKFGQRKFVKSPLAYVPSEGYTKRYNHSKSSIVWLEWMMKEEKVSIQHALNRGEFKIPGTVSCRWGGRTDTTKLYHKVENEDKIKYVDFTSLYPRTNKYCRYPLHHPEIITKDFEELDTYFGLCKYDKNTNSGGLFTDYVQLFLKIKQEANGFPPHCRTEEDKQNYIRLYKENEGINLDYDNIKIISDPTKVVDNFHIVSNDTIQLEWTQKSKFPPVDAKTNIFIAIFTTMWARLKLYEVLDMLDDRMLYTDTDSCIYVSQKGKPEPSLGNYLGKYQQTRGIL</sequence>
<dbReference type="PANTHER" id="PTHR33568">
    <property type="entry name" value="DNA POLYMERASE"/>
    <property type="match status" value="1"/>
</dbReference>